<feature type="domain" description="PPM-type phosphatase" evidence="4">
    <location>
        <begin position="435"/>
        <end position="662"/>
    </location>
</feature>
<dbReference type="Gene3D" id="3.60.40.10">
    <property type="entry name" value="PPM-type phosphatase domain"/>
    <property type="match status" value="1"/>
</dbReference>
<dbReference type="AlphaFoldDB" id="A0A2I0QYW3"/>
<feature type="transmembrane region" description="Helical" evidence="3">
    <location>
        <begin position="361"/>
        <end position="381"/>
    </location>
</feature>
<feature type="coiled-coil region" evidence="2">
    <location>
        <begin position="277"/>
        <end position="409"/>
    </location>
</feature>
<dbReference type="EMBL" id="PJNI01000026">
    <property type="protein sequence ID" value="PKR79511.1"/>
    <property type="molecule type" value="Genomic_DNA"/>
</dbReference>
<evidence type="ECO:0000259" key="4">
    <source>
        <dbReference type="SMART" id="SM00331"/>
    </source>
</evidence>
<protein>
    <recommendedName>
        <fullName evidence="4">PPM-type phosphatase domain-containing protein</fullName>
    </recommendedName>
</protein>
<keyword evidence="1" id="KW-0378">Hydrolase</keyword>
<keyword evidence="3" id="KW-0472">Membrane</keyword>
<dbReference type="Gene3D" id="1.25.40.10">
    <property type="entry name" value="Tetratricopeptide repeat domain"/>
    <property type="match status" value="1"/>
</dbReference>
<dbReference type="PANTHER" id="PTHR43156:SF9">
    <property type="entry name" value="HAMP DOMAIN-CONTAINING PROTEIN"/>
    <property type="match status" value="1"/>
</dbReference>
<evidence type="ECO:0000256" key="2">
    <source>
        <dbReference type="SAM" id="Coils"/>
    </source>
</evidence>
<comment type="caution">
    <text evidence="5">The sequence shown here is derived from an EMBL/GenBank/DDBJ whole genome shotgun (WGS) entry which is preliminary data.</text>
</comment>
<evidence type="ECO:0000313" key="5">
    <source>
        <dbReference type="EMBL" id="PKR79511.1"/>
    </source>
</evidence>
<dbReference type="SUPFAM" id="SSF48452">
    <property type="entry name" value="TPR-like"/>
    <property type="match status" value="2"/>
</dbReference>
<sequence length="662" mass="76665">MRLIYFAFLTFTFIISSCFFTTLYAQNISQLESQLQQASEIEKANIQLQLGHLHLNRDPERSISLANKVLKFGVTTNNYELQANARLIIAHASFKKKEYEKAYINTEKADNYLKNQKSENYYINKELQGNISFELGKFKTSIKQLKETYSFYNKKNDSKNSGFVASKIGSAYEELTNYNSAIIWHKKALSHFKKSKNIREIILTKSILGGVYGNYGNYSIAKKTLIEALNLAKKNNYDKEVIKLNERIRIISKNIDEDKLSTTEFEKKQVKEQKELLSKFSNQRTKSLEEIEKLNKKNQLIELKIRVQQDEYEKKLLSEQMSKLMIEEALKQEQLEKQNLKLALENERLLSEKKSVENQRLFISLTSLILVVILILLALIIKSRSNRKLAQKNREIKLQKAEIEKKQEHINQSIMYATKIQEAILPSSYKLLNNFNGAFIYLNPKDQVSGDFVWVHQGKNKVFLCVADCTGHGVPGAFMSIIFNNILDEIIKKEKIEDPHKILERSASLLSEKVKEQGQNLSKFKDGMDAAFITIDLENSKAYFSGAKNSLYLIRNQELNEFKGSKYSIDTTLKQISDSTKFSDTEIELIKSDQLYLFTDGFMDQKGGDKNTKFYRKNFKEFILSNSKFSMKEQKKQIETKFEEWKGANEQIDDCLIVGIKI</sequence>
<dbReference type="InterPro" id="IPR011990">
    <property type="entry name" value="TPR-like_helical_dom_sf"/>
</dbReference>
<gene>
    <name evidence="5" type="ORF">CW751_14690</name>
</gene>
<evidence type="ECO:0000256" key="1">
    <source>
        <dbReference type="ARBA" id="ARBA00022801"/>
    </source>
</evidence>
<proteinExistence type="predicted"/>
<dbReference type="OrthoDB" id="9763484at2"/>
<dbReference type="PANTHER" id="PTHR43156">
    <property type="entry name" value="STAGE II SPORULATION PROTEIN E-RELATED"/>
    <property type="match status" value="1"/>
</dbReference>
<evidence type="ECO:0000256" key="3">
    <source>
        <dbReference type="SAM" id="Phobius"/>
    </source>
</evidence>
<organism evidence="5 6">
    <name type="scientific">Brumimicrobium salinarum</name>
    <dbReference type="NCBI Taxonomy" id="2058658"/>
    <lineage>
        <taxon>Bacteria</taxon>
        <taxon>Pseudomonadati</taxon>
        <taxon>Bacteroidota</taxon>
        <taxon>Flavobacteriia</taxon>
        <taxon>Flavobacteriales</taxon>
        <taxon>Crocinitomicaceae</taxon>
        <taxon>Brumimicrobium</taxon>
    </lineage>
</organism>
<dbReference type="InterPro" id="IPR052016">
    <property type="entry name" value="Bact_Sigma-Reg"/>
</dbReference>
<dbReference type="SMART" id="SM00331">
    <property type="entry name" value="PP2C_SIG"/>
    <property type="match status" value="1"/>
</dbReference>
<dbReference type="Proteomes" id="UP000236654">
    <property type="component" value="Unassembled WGS sequence"/>
</dbReference>
<dbReference type="InterPro" id="IPR001932">
    <property type="entry name" value="PPM-type_phosphatase-like_dom"/>
</dbReference>
<accession>A0A2I0QYW3</accession>
<name>A0A2I0QYW3_9FLAO</name>
<dbReference type="Pfam" id="PF07228">
    <property type="entry name" value="SpoIIE"/>
    <property type="match status" value="1"/>
</dbReference>
<dbReference type="PROSITE" id="PS51257">
    <property type="entry name" value="PROKAR_LIPOPROTEIN"/>
    <property type="match status" value="1"/>
</dbReference>
<keyword evidence="3" id="KW-0812">Transmembrane</keyword>
<reference evidence="5 6" key="1">
    <citation type="submission" date="2017-12" db="EMBL/GenBank/DDBJ databases">
        <title>The draft genome sequence of Brumimicrobium saltpan LHR20.</title>
        <authorList>
            <person name="Do Z.-J."/>
            <person name="Luo H.-R."/>
        </authorList>
    </citation>
    <scope>NUCLEOTIDE SEQUENCE [LARGE SCALE GENOMIC DNA]</scope>
    <source>
        <strain evidence="5 6">LHR20</strain>
    </source>
</reference>
<keyword evidence="6" id="KW-1185">Reference proteome</keyword>
<dbReference type="RefSeq" id="WP_101335782.1">
    <property type="nucleotide sequence ID" value="NZ_PJNI01000026.1"/>
</dbReference>
<keyword evidence="2" id="KW-0175">Coiled coil</keyword>
<keyword evidence="3" id="KW-1133">Transmembrane helix</keyword>
<dbReference type="GO" id="GO:0016791">
    <property type="term" value="F:phosphatase activity"/>
    <property type="evidence" value="ECO:0007669"/>
    <property type="project" value="TreeGrafter"/>
</dbReference>
<dbReference type="InterPro" id="IPR036457">
    <property type="entry name" value="PPM-type-like_dom_sf"/>
</dbReference>
<evidence type="ECO:0000313" key="6">
    <source>
        <dbReference type="Proteomes" id="UP000236654"/>
    </source>
</evidence>